<dbReference type="OrthoDB" id="2590867at2759"/>
<accession>A0A2R6PVQ0</accession>
<dbReference type="Proteomes" id="UP000186601">
    <property type="component" value="Unassembled WGS sequence"/>
</dbReference>
<keyword evidence="3" id="KW-1185">Reference proteome</keyword>
<feature type="compositionally biased region" description="Low complexity" evidence="1">
    <location>
        <begin position="53"/>
        <end position="68"/>
    </location>
</feature>
<comment type="caution">
    <text evidence="2">The sequence shown here is derived from an EMBL/GenBank/DDBJ whole genome shotgun (WGS) entry which is preliminary data.</text>
</comment>
<dbReference type="AlphaFoldDB" id="A0A2R6PVQ0"/>
<dbReference type="EMBL" id="MLYV02000430">
    <property type="protein sequence ID" value="PSR97721.1"/>
    <property type="molecule type" value="Genomic_DNA"/>
</dbReference>
<gene>
    <name evidence="2" type="ORF">PHLCEN_2v4263</name>
</gene>
<sequence>MDFADSATGTQRGAHDATVRGRQEAEVGVNNIEGRHTTGTAPTQSATSGSGIATQTTTAPTVAPGTTGDQQQPGIGAGAGYGNNY</sequence>
<evidence type="ECO:0000256" key="1">
    <source>
        <dbReference type="SAM" id="MobiDB-lite"/>
    </source>
</evidence>
<protein>
    <submittedName>
        <fullName evidence="2">Uncharacterized protein</fullName>
    </submittedName>
</protein>
<name>A0A2R6PVQ0_9APHY</name>
<evidence type="ECO:0000313" key="2">
    <source>
        <dbReference type="EMBL" id="PSR97721.1"/>
    </source>
</evidence>
<feature type="region of interest" description="Disordered" evidence="1">
    <location>
        <begin position="1"/>
        <end position="85"/>
    </location>
</feature>
<feature type="compositionally biased region" description="Basic and acidic residues" evidence="1">
    <location>
        <begin position="13"/>
        <end position="25"/>
    </location>
</feature>
<reference evidence="2 3" key="1">
    <citation type="submission" date="2018-02" db="EMBL/GenBank/DDBJ databases">
        <title>Genome sequence of the basidiomycete white-rot fungus Phlebia centrifuga.</title>
        <authorList>
            <person name="Granchi Z."/>
            <person name="Peng M."/>
            <person name="de Vries R.P."/>
            <person name="Hilden K."/>
            <person name="Makela M.R."/>
            <person name="Grigoriev I."/>
            <person name="Riley R."/>
        </authorList>
    </citation>
    <scope>NUCLEOTIDE SEQUENCE [LARGE SCALE GENOMIC DNA]</scope>
    <source>
        <strain evidence="2 3">FBCC195</strain>
    </source>
</reference>
<proteinExistence type="predicted"/>
<feature type="compositionally biased region" description="Gly residues" evidence="1">
    <location>
        <begin position="75"/>
        <end position="85"/>
    </location>
</feature>
<feature type="compositionally biased region" description="Polar residues" evidence="1">
    <location>
        <begin position="37"/>
        <end position="52"/>
    </location>
</feature>
<evidence type="ECO:0000313" key="3">
    <source>
        <dbReference type="Proteomes" id="UP000186601"/>
    </source>
</evidence>
<organism evidence="2 3">
    <name type="scientific">Hermanssonia centrifuga</name>
    <dbReference type="NCBI Taxonomy" id="98765"/>
    <lineage>
        <taxon>Eukaryota</taxon>
        <taxon>Fungi</taxon>
        <taxon>Dikarya</taxon>
        <taxon>Basidiomycota</taxon>
        <taxon>Agaricomycotina</taxon>
        <taxon>Agaricomycetes</taxon>
        <taxon>Polyporales</taxon>
        <taxon>Meruliaceae</taxon>
        <taxon>Hermanssonia</taxon>
    </lineage>
</organism>